<dbReference type="Pfam" id="PF25874">
    <property type="entry name" value="WHD_plant_repro"/>
    <property type="match status" value="1"/>
</dbReference>
<gene>
    <name evidence="2" type="ORF">E5676_scaffold325G00100</name>
</gene>
<feature type="domain" description="PTC1-like winged helix-turn-helix" evidence="1">
    <location>
        <begin position="70"/>
        <end position="152"/>
    </location>
</feature>
<dbReference type="InterPro" id="IPR044221">
    <property type="entry name" value="DYAD/AMEIOTIC1"/>
</dbReference>
<dbReference type="PANTHER" id="PTHR46740:SF1">
    <property type="entry name" value="DYAD PROTEIN"/>
    <property type="match status" value="1"/>
</dbReference>
<organism evidence="2 3">
    <name type="scientific">Cucumis melo var. makuwa</name>
    <name type="common">Oriental melon</name>
    <dbReference type="NCBI Taxonomy" id="1194695"/>
    <lineage>
        <taxon>Eukaryota</taxon>
        <taxon>Viridiplantae</taxon>
        <taxon>Streptophyta</taxon>
        <taxon>Embryophyta</taxon>
        <taxon>Tracheophyta</taxon>
        <taxon>Spermatophyta</taxon>
        <taxon>Magnoliopsida</taxon>
        <taxon>eudicotyledons</taxon>
        <taxon>Gunneridae</taxon>
        <taxon>Pentapetalae</taxon>
        <taxon>rosids</taxon>
        <taxon>fabids</taxon>
        <taxon>Cucurbitales</taxon>
        <taxon>Cucurbitaceae</taxon>
        <taxon>Benincaseae</taxon>
        <taxon>Cucumis</taxon>
    </lineage>
</organism>
<dbReference type="InterPro" id="IPR059080">
    <property type="entry name" value="WHD_PTC1"/>
</dbReference>
<proteinExistence type="predicted"/>
<dbReference type="AlphaFoldDB" id="A0A5D3DVN3"/>
<comment type="caution">
    <text evidence="2">The sequence shown here is derived from an EMBL/GenBank/DDBJ whole genome shotgun (WGS) entry which is preliminary data.</text>
</comment>
<sequence length="479" mass="54966">MTEEDKLNDEANSLITEVPIIPGFKKRKRLSLSRLKEVKASLHAKQGQSTCVSNSSRKCKLKKSESTTNRWTPERYRLAELSMLEVMKAEGATFANPVPRPVLRMAARKHIGDTGLLDHLLKHIDGKVAPGGAERFRRWFNANGIMEYWLENADLVNIRQEAGVQDPYWVPQSRPLHACANFQDSQSSEEMRLLRAEMTKMKRYQNQRIRAVNEISCPSTLLDSHFVSLAINRDMQELASKFRDQERLNSMEMIHEELMKREAVAEKHRNEITGCLKGLQGILSGELMTWKTKVELQLMEISSSLGCIQPSKQLLTSPASKKWEDWLERTNLDNFQDDEIASWFEGNNTFSVQGQQDVIFQDSYRPFASFELYGNNSVQDIGREGEQEHINKWSKIKRDDMEKQEDYGANITPDSSATGNSTSEFNTSVHMFQEMFQELFSWKAKMEKQVMELWNSVRELQASSSSHFKESGIGSTFKG</sequence>
<dbReference type="Proteomes" id="UP000321947">
    <property type="component" value="Unassembled WGS sequence"/>
</dbReference>
<accession>A0A5D3DVN3</accession>
<evidence type="ECO:0000313" key="3">
    <source>
        <dbReference type="Proteomes" id="UP000321947"/>
    </source>
</evidence>
<dbReference type="GO" id="GO:0051177">
    <property type="term" value="P:meiotic sister chromatid cohesion"/>
    <property type="evidence" value="ECO:0007669"/>
    <property type="project" value="InterPro"/>
</dbReference>
<dbReference type="GO" id="GO:0007131">
    <property type="term" value="P:reciprocal meiotic recombination"/>
    <property type="evidence" value="ECO:0007669"/>
    <property type="project" value="InterPro"/>
</dbReference>
<dbReference type="EMBL" id="SSTD01002800">
    <property type="protein sequence ID" value="TYK27340.1"/>
    <property type="molecule type" value="Genomic_DNA"/>
</dbReference>
<name>A0A5D3DVN3_CUCMM</name>
<dbReference type="PANTHER" id="PTHR46740">
    <property type="entry name" value="PROTEIN DYAD"/>
    <property type="match status" value="1"/>
</dbReference>
<reference evidence="2 3" key="1">
    <citation type="submission" date="2019-08" db="EMBL/GenBank/DDBJ databases">
        <title>Draft genome sequences of two oriental melons (Cucumis melo L. var makuwa).</title>
        <authorList>
            <person name="Kwon S.-Y."/>
        </authorList>
    </citation>
    <scope>NUCLEOTIDE SEQUENCE [LARGE SCALE GENOMIC DNA]</scope>
    <source>
        <strain evidence="3">cv. Chang Bougi</strain>
        <tissue evidence="2">Leaf</tissue>
    </source>
</reference>
<protein>
    <submittedName>
        <fullName evidence="2">Protein DYAD isoform X1</fullName>
    </submittedName>
</protein>
<evidence type="ECO:0000259" key="1">
    <source>
        <dbReference type="Pfam" id="PF25874"/>
    </source>
</evidence>
<evidence type="ECO:0000313" key="2">
    <source>
        <dbReference type="EMBL" id="TYK27340.1"/>
    </source>
</evidence>